<dbReference type="eggNOG" id="ENOG5033FH1">
    <property type="taxonomic scope" value="Bacteria"/>
</dbReference>
<dbReference type="STRING" id="272568.GDI2208"/>
<keyword evidence="2" id="KW-1185">Reference proteome</keyword>
<dbReference type="Gene3D" id="1.10.520.40">
    <property type="entry name" value="CRISPR-associated protein Cse2"/>
    <property type="match status" value="1"/>
</dbReference>
<dbReference type="AlphaFoldDB" id="A9HLD1"/>
<dbReference type="KEGG" id="gdi:GDI2208"/>
<evidence type="ECO:0000313" key="1">
    <source>
        <dbReference type="EMBL" id="CAP56151.1"/>
    </source>
</evidence>
<dbReference type="Proteomes" id="UP000001176">
    <property type="component" value="Chromosome"/>
</dbReference>
<reference evidence="1 2" key="1">
    <citation type="journal article" date="2009" name="BMC Genomics">
        <title>Complete genome sequence of the sugarcane nitrogen-fixing endophyte Gluconacetobacter diazotrophicus Pal5.</title>
        <authorList>
            <person name="Bertalan M."/>
            <person name="Albano R."/>
            <person name="Padua V."/>
            <person name="Rouws L."/>
            <person name="Rojas C."/>
            <person name="Hemerly A."/>
            <person name="Teixeira K."/>
            <person name="Schwab S."/>
            <person name="Araujo J."/>
            <person name="Oliveira A."/>
            <person name="Franca L."/>
            <person name="Magalhaes V."/>
            <person name="Alqueres S."/>
            <person name="Cardoso A."/>
            <person name="Almeida W."/>
            <person name="Loureiro M.M."/>
            <person name="Nogueira E."/>
            <person name="Cidade D."/>
            <person name="Oliveira D."/>
            <person name="Simao T."/>
            <person name="Macedo J."/>
            <person name="Valadao A."/>
            <person name="Dreschsel M."/>
            <person name="Freitas F."/>
            <person name="Vidal M."/>
            <person name="Guedes H."/>
            <person name="Rodrigues E."/>
            <person name="Meneses C."/>
            <person name="Brioso P."/>
            <person name="Pozzer L."/>
            <person name="Figueiredo D."/>
            <person name="Montano H."/>
            <person name="Junior J."/>
            <person name="Filho G."/>
            <person name="Flores V."/>
            <person name="Ferreira B."/>
            <person name="Branco A."/>
            <person name="Gonzalez P."/>
            <person name="Guillobel H."/>
            <person name="Lemos M."/>
            <person name="Seibel L."/>
            <person name="Macedo J."/>
            <person name="Alves-Ferreira M."/>
            <person name="Sachetto-Martins G."/>
            <person name="Coelho A."/>
            <person name="Santos E."/>
            <person name="Amaral G."/>
            <person name="Neves A."/>
            <person name="Pacheco A.B."/>
            <person name="Carvalho D."/>
            <person name="Lery L."/>
            <person name="Bisch P."/>
            <person name="Rossle S.C."/>
            <person name="Urmenyi T."/>
            <person name="Kruger W.V."/>
            <person name="Martins O."/>
            <person name="Baldani J.I."/>
            <person name="Ferreira P.C."/>
        </authorList>
    </citation>
    <scope>NUCLEOTIDE SEQUENCE [LARGE SCALE GENOMIC DNA]</scope>
    <source>
        <strain evidence="2">ATCC 49037 / DSM 5601 / CCUG 37298 / CIP 103539 / LMG 7603 / PAl5</strain>
    </source>
</reference>
<dbReference type="Pfam" id="PF09485">
    <property type="entry name" value="CRISPR_Cse2"/>
    <property type="match status" value="1"/>
</dbReference>
<protein>
    <submittedName>
        <fullName evidence="1">Uncharacterized protein</fullName>
    </submittedName>
</protein>
<dbReference type="OrthoDB" id="7274589at2"/>
<dbReference type="NCBIfam" id="TIGR02548">
    <property type="entry name" value="casB_cse2"/>
    <property type="match status" value="1"/>
</dbReference>
<gene>
    <name evidence="1" type="ordered locus">GDI2208</name>
</gene>
<dbReference type="KEGG" id="gdj:Gdia_0426"/>
<dbReference type="InterPro" id="IPR038287">
    <property type="entry name" value="Cse2_sf"/>
</dbReference>
<proteinExistence type="predicted"/>
<evidence type="ECO:0000313" key="2">
    <source>
        <dbReference type="Proteomes" id="UP000001176"/>
    </source>
</evidence>
<organism evidence="1 2">
    <name type="scientific">Gluconacetobacter diazotrophicus (strain ATCC 49037 / DSM 5601 / CCUG 37298 / CIP 103539 / LMG 7603 / PAl5)</name>
    <dbReference type="NCBI Taxonomy" id="272568"/>
    <lineage>
        <taxon>Bacteria</taxon>
        <taxon>Pseudomonadati</taxon>
        <taxon>Pseudomonadota</taxon>
        <taxon>Alphaproteobacteria</taxon>
        <taxon>Acetobacterales</taxon>
        <taxon>Acetobacteraceae</taxon>
        <taxon>Gluconacetobacter</taxon>
    </lineage>
</organism>
<sequence>MTGDDRNAIAEKARNWWRELQPDPGGRPGDRGTLARLRRCASIVDALFEPAVQTLARRCGARREGELARVALVAAVLAHVRSDNPAQFVARQIGPTDMAKVATALCKPVRFRRLLDASEFDECLTAFRRLVTLAGRTVNVADLARSVLAWPRTGMWDDMAAEKIRVRWVYEYWNAGEPDSGASAEQSIESEKELQS</sequence>
<name>A9HLD1_GLUDA</name>
<dbReference type="CDD" id="cd09731">
    <property type="entry name" value="Cse2_I-E"/>
    <property type="match status" value="1"/>
</dbReference>
<dbReference type="EMBL" id="AM889285">
    <property type="protein sequence ID" value="CAP56151.1"/>
    <property type="molecule type" value="Genomic_DNA"/>
</dbReference>
<dbReference type="HOGENOM" id="CLU_104968_1_0_5"/>
<dbReference type="RefSeq" id="WP_012226056.1">
    <property type="nucleotide sequence ID" value="NC_010125.1"/>
</dbReference>
<accession>A9HLD1</accession>
<dbReference type="InterPro" id="IPR013382">
    <property type="entry name" value="CRISPR-assoc_prot_Cse2"/>
</dbReference>